<dbReference type="PROSITE" id="PS50825">
    <property type="entry name" value="HYR"/>
    <property type="match status" value="2"/>
</dbReference>
<dbReference type="CDD" id="cd00033">
    <property type="entry name" value="CCP"/>
    <property type="match status" value="5"/>
</dbReference>
<dbReference type="FunFam" id="2.10.50.10:FF:000018">
    <property type="entry name" value="Sushi, von Willebrand factor type A, EGF and pentraxin domain-containing 1"/>
    <property type="match status" value="1"/>
</dbReference>
<evidence type="ECO:0000259" key="13">
    <source>
        <dbReference type="PROSITE" id="PS50026"/>
    </source>
</evidence>
<dbReference type="InterPro" id="IPR051022">
    <property type="entry name" value="Notch_Cell-Fate_Det"/>
</dbReference>
<dbReference type="FunFam" id="2.10.25.10:FF:000472">
    <property type="entry name" value="Uncharacterized protein, isoform A"/>
    <property type="match status" value="1"/>
</dbReference>
<dbReference type="PROSITE" id="PS50234">
    <property type="entry name" value="VWFA"/>
    <property type="match status" value="1"/>
</dbReference>
<evidence type="ECO:0000256" key="9">
    <source>
        <dbReference type="ARBA" id="ARBA00023180"/>
    </source>
</evidence>
<feature type="domain" description="HYR" evidence="15">
    <location>
        <begin position="611"/>
        <end position="692"/>
    </location>
</feature>
<dbReference type="PROSITE" id="PS50026">
    <property type="entry name" value="EGF_3"/>
    <property type="match status" value="10"/>
</dbReference>
<dbReference type="OrthoDB" id="6018410at2759"/>
<dbReference type="FunFam" id="2.10.25.10:FF:000004">
    <property type="entry name" value="Neurogenic locus notch 1"/>
    <property type="match status" value="1"/>
</dbReference>
<dbReference type="PROSITE" id="PS00010">
    <property type="entry name" value="ASX_HYDROXYL"/>
    <property type="match status" value="8"/>
</dbReference>
<evidence type="ECO:0000256" key="5">
    <source>
        <dbReference type="ARBA" id="ARBA00022729"/>
    </source>
</evidence>
<dbReference type="PRINTS" id="PR00453">
    <property type="entry name" value="VWFADOMAIN"/>
</dbReference>
<dbReference type="InterPro" id="IPR003410">
    <property type="entry name" value="HYR_dom"/>
</dbReference>
<proteinExistence type="predicted"/>
<dbReference type="GeneID" id="118427698"/>
<feature type="domain" description="Sushi" evidence="16">
    <location>
        <begin position="1651"/>
        <end position="1710"/>
    </location>
</feature>
<feature type="disulfide bond" evidence="11">
    <location>
        <begin position="1871"/>
        <end position="1898"/>
    </location>
</feature>
<comment type="caution">
    <text evidence="10">Lacks conserved residue(s) required for the propagation of feature annotation.</text>
</comment>
<dbReference type="Pfam" id="PF00092">
    <property type="entry name" value="VWA"/>
    <property type="match status" value="1"/>
</dbReference>
<dbReference type="SUPFAM" id="SSF57535">
    <property type="entry name" value="Complement control module/SCR domain"/>
    <property type="match status" value="7"/>
</dbReference>
<evidence type="ECO:0000259" key="17">
    <source>
        <dbReference type="PROSITE" id="PS51828"/>
    </source>
</evidence>
<feature type="disulfide bond" evidence="10">
    <location>
        <begin position="1314"/>
        <end position="1323"/>
    </location>
</feature>
<feature type="disulfide bond" evidence="10">
    <location>
        <begin position="1124"/>
        <end position="1133"/>
    </location>
</feature>
<dbReference type="SUPFAM" id="SSF49899">
    <property type="entry name" value="Concanavalin A-like lectins/glucanases"/>
    <property type="match status" value="1"/>
</dbReference>
<dbReference type="GO" id="GO:0042063">
    <property type="term" value="P:gliogenesis"/>
    <property type="evidence" value="ECO:0007669"/>
    <property type="project" value="UniProtKB-ARBA"/>
</dbReference>
<dbReference type="InterPro" id="IPR000152">
    <property type="entry name" value="EGF-type_Asp/Asn_hydroxyl_site"/>
</dbReference>
<dbReference type="InterPro" id="IPR001881">
    <property type="entry name" value="EGF-like_Ca-bd_dom"/>
</dbReference>
<dbReference type="InterPro" id="IPR013032">
    <property type="entry name" value="EGF-like_CS"/>
</dbReference>
<evidence type="ECO:0000259" key="15">
    <source>
        <dbReference type="PROSITE" id="PS50825"/>
    </source>
</evidence>
<dbReference type="GO" id="GO:0048666">
    <property type="term" value="P:neuron development"/>
    <property type="evidence" value="ECO:0007669"/>
    <property type="project" value="UniProtKB-ARBA"/>
</dbReference>
<feature type="domain" description="EGF-like" evidence="13">
    <location>
        <begin position="1174"/>
        <end position="1210"/>
    </location>
</feature>
<feature type="disulfide bond" evidence="10">
    <location>
        <begin position="1577"/>
        <end position="1587"/>
    </location>
</feature>
<evidence type="ECO:0000256" key="4">
    <source>
        <dbReference type="ARBA" id="ARBA00022536"/>
    </source>
</evidence>
<dbReference type="FunFam" id="2.10.25.10:FF:000143">
    <property type="entry name" value="Protein crumbs 1"/>
    <property type="match status" value="2"/>
</dbReference>
<feature type="disulfide bond" evidence="11">
    <location>
        <begin position="427"/>
        <end position="454"/>
    </location>
</feature>
<dbReference type="PANTHER" id="PTHR24049:SF22">
    <property type="entry name" value="DROSOPHILA CRUMBS HOMOLOG"/>
    <property type="match status" value="1"/>
</dbReference>
<dbReference type="Gene3D" id="2.10.70.10">
    <property type="entry name" value="Complement Module, domain 1"/>
    <property type="match status" value="7"/>
</dbReference>
<dbReference type="GO" id="GO:0005886">
    <property type="term" value="C:plasma membrane"/>
    <property type="evidence" value="ECO:0007669"/>
    <property type="project" value="UniProtKB-ARBA"/>
</dbReference>
<keyword evidence="9" id="KW-0325">Glycoprotein</keyword>
<dbReference type="FunFam" id="2.10.25.10:FF:000230">
    <property type="entry name" value="Delta-like protein"/>
    <property type="match status" value="1"/>
</dbReference>
<feature type="domain" description="EGF-like" evidence="13">
    <location>
        <begin position="1288"/>
        <end position="1324"/>
    </location>
</feature>
<feature type="domain" description="EGF-like" evidence="13">
    <location>
        <begin position="1136"/>
        <end position="1172"/>
    </location>
</feature>
<feature type="domain" description="EGF-like" evidence="13">
    <location>
        <begin position="1612"/>
        <end position="1648"/>
    </location>
</feature>
<dbReference type="KEGG" id="bfo:118427698"/>
<keyword evidence="5 12" id="KW-0732">Signal</keyword>
<dbReference type="InterPro" id="IPR013320">
    <property type="entry name" value="ConA-like_dom_sf"/>
</dbReference>
<dbReference type="PROSITE" id="PS01186">
    <property type="entry name" value="EGF_2"/>
    <property type="match status" value="11"/>
</dbReference>
<dbReference type="PROSITE" id="PS50923">
    <property type="entry name" value="SUSHI"/>
    <property type="match status" value="6"/>
</dbReference>
<dbReference type="InterPro" id="IPR000436">
    <property type="entry name" value="Sushi_SCR_CCP_dom"/>
</dbReference>
<dbReference type="Gene3D" id="3.40.50.410">
    <property type="entry name" value="von Willebrand factor, type A domain"/>
    <property type="match status" value="1"/>
</dbReference>
<dbReference type="FunFam" id="2.10.25.10:FF:000045">
    <property type="entry name" value="Slit guidance ligand 2"/>
    <property type="match status" value="1"/>
</dbReference>
<evidence type="ECO:0000313" key="19">
    <source>
        <dbReference type="RefSeq" id="XP_035693493.1"/>
    </source>
</evidence>
<evidence type="ECO:0000256" key="2">
    <source>
        <dbReference type="ARBA" id="ARBA00022525"/>
    </source>
</evidence>
<feature type="signal peptide" evidence="12">
    <location>
        <begin position="1"/>
        <end position="23"/>
    </location>
</feature>
<dbReference type="SMART" id="SM00181">
    <property type="entry name" value="EGF"/>
    <property type="match status" value="14"/>
</dbReference>
<evidence type="ECO:0000256" key="6">
    <source>
        <dbReference type="ARBA" id="ARBA00022737"/>
    </source>
</evidence>
<evidence type="ECO:0000256" key="3">
    <source>
        <dbReference type="ARBA" id="ARBA00022530"/>
    </source>
</evidence>
<feature type="domain" description="EGF-like" evidence="13">
    <location>
        <begin position="1535"/>
        <end position="1571"/>
    </location>
</feature>
<feature type="domain" description="Sushi" evidence="16">
    <location>
        <begin position="1838"/>
        <end position="1900"/>
    </location>
</feature>
<feature type="disulfide bond" evidence="10">
    <location>
        <begin position="1276"/>
        <end position="1285"/>
    </location>
</feature>
<dbReference type="SUPFAM" id="SSF53300">
    <property type="entry name" value="vWA-like"/>
    <property type="match status" value="1"/>
</dbReference>
<feature type="disulfide bond" evidence="10">
    <location>
        <begin position="1638"/>
        <end position="1647"/>
    </location>
</feature>
<dbReference type="InterPro" id="IPR001759">
    <property type="entry name" value="PTX_dom"/>
</dbReference>
<dbReference type="PRINTS" id="PR00895">
    <property type="entry name" value="PENTAXIN"/>
</dbReference>
<feature type="domain" description="HYR" evidence="15">
    <location>
        <begin position="530"/>
        <end position="610"/>
    </location>
</feature>
<evidence type="ECO:0000256" key="1">
    <source>
        <dbReference type="ARBA" id="ARBA00004498"/>
    </source>
</evidence>
<evidence type="ECO:0000256" key="7">
    <source>
        <dbReference type="ARBA" id="ARBA00022837"/>
    </source>
</evidence>
<dbReference type="PROSITE" id="PS01187">
    <property type="entry name" value="EGF_CA"/>
    <property type="match status" value="3"/>
</dbReference>
<accession>A0A9J7M2Y7</accession>
<feature type="disulfide bond" evidence="10">
    <location>
        <begin position="1200"/>
        <end position="1209"/>
    </location>
</feature>
<feature type="disulfide bond" evidence="10">
    <location>
        <begin position="1600"/>
        <end position="1609"/>
    </location>
</feature>
<evidence type="ECO:0000256" key="10">
    <source>
        <dbReference type="PROSITE-ProRule" id="PRU00076"/>
    </source>
</evidence>
<dbReference type="SMART" id="SM00032">
    <property type="entry name" value="CCP"/>
    <property type="match status" value="8"/>
</dbReference>
<evidence type="ECO:0000256" key="8">
    <source>
        <dbReference type="ARBA" id="ARBA00023157"/>
    </source>
</evidence>
<dbReference type="CDD" id="cd00054">
    <property type="entry name" value="EGF_CA"/>
    <property type="match status" value="10"/>
</dbReference>
<sequence>MGNALRFCLLCAILLLYLETCDGQYFTQRVKSTIQAPMIDTETDIVFVLDSSGSVGSSDFGKEVRFVRNLLNEINVYVDGAQVSLIRYASGVDVLIHQMGGWPGNSKCELRPSLGSVGYTGGMTNTGAALQKARELFQSSRQGAKKVLVLLTDGYSNGSPSPGPQAAALRSSGVEVFAIGIGGYRYSELQSIASVPYIDHVYPYQNFNDFNQLALQIRGDAHKVRYLFFHQPYCPHTCSSNADCTCETLSGEWDCHCRAGFSGPSGQCTECPIGTYKSELGPADRCDQCPRHSTTLSTRSTRIEDCVCMEGYNEQGLLQNGGRNCEIVKCDRLQPYLNQIMQPTDGDFKWGDVFSFTCESGYQPSDPNVPVTQQLQCVHDQGYSRGRWEGNRVACTKIECGQLHAPAQGSINCNDSSWYQSECKFDCSQGYILNGSPSRNCQYDKQWTGTEAFCEAITCERLNPLPNVVVSPSNCTMSKTNYHDSCIFSCKPGYTSTNGQDTLITTCRASIVHGSNNGTWTESTDGFNCQDTTPPTIVCPSDIKADNDPGLDSAEVTWEVPVAMDTTGVIPVVMSSDSPPHRFSVGKHTVNYTAVDEADLMTSCYFEIEIKDVEPPTLLSCPDDIIAFADQRVIQVFWKEPTFVDNADEELRIFKTQANGTEFYWGTYIVEYRAEDDGGNSRTCEFKVDVAPHRCEYYRPPVNGATACDTWLYGQFCTILCNHLYEFATSPAQLYVCGASGDWSTFPPGYSLPWPDCSERRDPNEVNKGLESQYFVGNCHDNTTQLQIKEQFLQILQGSIFGMLGACMDAHGNDACLVENVVVYCGEVNDTITRHKRDLLSRGFNQVARISYNVAVQVLNKTDDDDLGLQNYNHIKNTIEEIALSVERETHLGSLQINLDNTIIAPDTEFFHAEETKPVCANGTFLRTVGTRDLCINCALGSFYNVSTGECDLCLPGSYQDEEAQLECKSCDVGYWTVGNHATNYTECKEICKPGTYSTTGLAACKECPKGSYQSYPRQQTCQPCPQHTTTFSPGATSQDSCQMVCAAGSFSASGVEPCKPCPKGTYQPDKRKKNCIKCPGTQSTVTIGATSAVQCVDIDDCQSNPCLNWATCVDGKDSYTCTCRPGFTGVLCETDIDDCSTNPCGFNATCLDRVNAVDCVCPHGYFGDKCQYEKDECSSSPCLNNATCFDEDDGFRCFCADGYSGRFCETEIDECLTAPCLNGGTCVDHISRYNCRCKPGFLGFKCELNLNECASTPCQNGGSCVDGDGIFVCNCPDGFVGSLCETNVDECVQNFCQNGAVCADGVNGYDCICPPSYSGVFCETKMSSDFDMSFIWGTLADYSIVNMDKDLQAFTIAFWMETSDDINAGTVFSYATQNEMGNVTDNALTVTDYNSFKLHVNNEEVFTAISPNDGEWHHIAVTWSNEDGSWRAYQDGRRIGNGTNLQTGFVIPGGGKLVIGQEQDDIGGRFGPDEVFIGDLSRLNLWDYELSEEDIYSMASNCHNSTGNVKAWPDFIAGLEGRVKLSNSSSFCDGLEDCSVDFCNNGGTCIDKVNGSSCDCPSGYTGDLCDTMIHGCHPNPCLNGKCVYHSEQNTTACACSPGFTGTACETPIDFCNPDPCLNGGVCHNGDSDYQCSCRHGFIGHLCEIAVTCSAPLIHQHASIQPLNSEYAVGSHVTYSCAAGYELLGPHTHTCTHNGVWSGQETVCADIDECKINHHNCAQHCWNTDGSFYCACDPGYTLSTDNATCTDIDECSLPELFGINGGCDHHCHNTPGSYFCTCDDGYEKTVTGGRCIDKDECVTNNTCSQLCLNHAGGYSCECEAGYEPLGDGEFCKAIQCPEPVHPQNADVSTTQVVQGAFHYGDTASITCSPGHKLVGSPVITCDETGQWSNSYTYCKEVLCSSIGNIENGTVTIDKLNVGGTAQLSCNAGYILFGQPTLSCLQEGVWNHPTPYCIEYDCVPPAPPANGDIIGRQYTTGSRVRVQCNDGFATTESAVLICQDDHTWSAPVPDCLPVNTSASQPTLH</sequence>
<feature type="domain" description="VWFA" evidence="14">
    <location>
        <begin position="44"/>
        <end position="217"/>
    </location>
</feature>
<name>A0A9J7M2Y7_BRAFL</name>
<evidence type="ECO:0000259" key="16">
    <source>
        <dbReference type="PROSITE" id="PS50923"/>
    </source>
</evidence>
<dbReference type="InterPro" id="IPR000742">
    <property type="entry name" value="EGF"/>
</dbReference>
<dbReference type="InterPro" id="IPR036465">
    <property type="entry name" value="vWFA_dom_sf"/>
</dbReference>
<evidence type="ECO:0000256" key="12">
    <source>
        <dbReference type="SAM" id="SignalP"/>
    </source>
</evidence>
<feature type="disulfide bond" evidence="11">
    <location>
        <begin position="1987"/>
        <end position="2014"/>
    </location>
</feature>
<dbReference type="CDD" id="cd01450">
    <property type="entry name" value="vWFA_subfamily_ECM"/>
    <property type="match status" value="1"/>
</dbReference>
<feature type="domain" description="Sushi" evidence="16">
    <location>
        <begin position="328"/>
        <end position="397"/>
    </location>
</feature>
<evidence type="ECO:0000313" key="18">
    <source>
        <dbReference type="Proteomes" id="UP000001554"/>
    </source>
</evidence>
<dbReference type="FunFam" id="2.60.120.200:FF:000012">
    <property type="entry name" value="neuronal pentraxin receptor"/>
    <property type="match status" value="1"/>
</dbReference>
<dbReference type="InterPro" id="IPR009030">
    <property type="entry name" value="Growth_fac_rcpt_cys_sf"/>
</dbReference>
<dbReference type="PROSITE" id="PS51828">
    <property type="entry name" value="PTX_2"/>
    <property type="match status" value="1"/>
</dbReference>
<keyword evidence="18" id="KW-1185">Reference proteome</keyword>
<dbReference type="RefSeq" id="XP_035693493.1">
    <property type="nucleotide sequence ID" value="XM_035837600.1"/>
</dbReference>
<feature type="domain" description="EGF-like" evidence="13">
    <location>
        <begin position="1573"/>
        <end position="1610"/>
    </location>
</feature>
<feature type="disulfide bond" evidence="10">
    <location>
        <begin position="1561"/>
        <end position="1570"/>
    </location>
</feature>
<dbReference type="SMART" id="SM00159">
    <property type="entry name" value="PTX"/>
    <property type="match status" value="1"/>
</dbReference>
<feature type="domain" description="EGF-like" evidence="13">
    <location>
        <begin position="1212"/>
        <end position="1248"/>
    </location>
</feature>
<evidence type="ECO:0000259" key="14">
    <source>
        <dbReference type="PROSITE" id="PS50234"/>
    </source>
</evidence>
<dbReference type="InterPro" id="IPR018097">
    <property type="entry name" value="EGF_Ca-bd_CS"/>
</dbReference>
<dbReference type="GO" id="GO:0000902">
    <property type="term" value="P:cell morphogenesis"/>
    <property type="evidence" value="ECO:0007669"/>
    <property type="project" value="UniProtKB-ARBA"/>
</dbReference>
<evidence type="ECO:0000256" key="11">
    <source>
        <dbReference type="PROSITE-ProRule" id="PRU00302"/>
    </source>
</evidence>
<feature type="chain" id="PRO_5039918519" evidence="12">
    <location>
        <begin position="24"/>
        <end position="2027"/>
    </location>
</feature>
<dbReference type="Pfam" id="PF12661">
    <property type="entry name" value="hEGF"/>
    <property type="match status" value="2"/>
</dbReference>
<dbReference type="Pfam" id="PF07699">
    <property type="entry name" value="Ephrin_rec_like"/>
    <property type="match status" value="4"/>
</dbReference>
<feature type="disulfide bond" evidence="11">
    <location>
        <begin position="1929"/>
        <end position="1956"/>
    </location>
</feature>
<feature type="disulfide bond" evidence="10">
    <location>
        <begin position="1238"/>
        <end position="1247"/>
    </location>
</feature>
<dbReference type="Gene3D" id="2.10.25.10">
    <property type="entry name" value="Laminin"/>
    <property type="match status" value="12"/>
</dbReference>
<dbReference type="Pfam" id="PF00008">
    <property type="entry name" value="EGF"/>
    <property type="match status" value="5"/>
</dbReference>
<dbReference type="FunFam" id="2.10.25.10:FF:000014">
    <property type="entry name" value="Latent-transforming growth factor beta-binding protein 3"/>
    <property type="match status" value="2"/>
</dbReference>
<feature type="domain" description="Sushi" evidence="16">
    <location>
        <begin position="1901"/>
        <end position="1958"/>
    </location>
</feature>
<feature type="domain" description="Pentraxin (PTX)" evidence="17">
    <location>
        <begin position="1329"/>
        <end position="1533"/>
    </location>
</feature>
<reference evidence="19" key="2">
    <citation type="submission" date="2025-08" db="UniProtKB">
        <authorList>
            <consortium name="RefSeq"/>
        </authorList>
    </citation>
    <scope>IDENTIFICATION</scope>
    <source>
        <strain evidence="19">S238N-H82</strain>
        <tissue evidence="19">Testes</tissue>
    </source>
</reference>
<dbReference type="SMART" id="SM01411">
    <property type="entry name" value="Ephrin_rec_like"/>
    <property type="match status" value="4"/>
</dbReference>
<dbReference type="InterPro" id="IPR002035">
    <property type="entry name" value="VWF_A"/>
</dbReference>
<dbReference type="InterPro" id="IPR011641">
    <property type="entry name" value="Tyr-kin_ephrin_A/B_rcpt-like"/>
</dbReference>
<dbReference type="Pfam" id="PF00354">
    <property type="entry name" value="Pentaxin"/>
    <property type="match status" value="1"/>
</dbReference>
<keyword evidence="7" id="KW-0106">Calcium</keyword>
<keyword evidence="3" id="KW-0272">Extracellular matrix</keyword>
<organism evidence="18 19">
    <name type="scientific">Branchiostoma floridae</name>
    <name type="common">Florida lancelet</name>
    <name type="synonym">Amphioxus</name>
    <dbReference type="NCBI Taxonomy" id="7739"/>
    <lineage>
        <taxon>Eukaryota</taxon>
        <taxon>Metazoa</taxon>
        <taxon>Chordata</taxon>
        <taxon>Cephalochordata</taxon>
        <taxon>Leptocardii</taxon>
        <taxon>Amphioxiformes</taxon>
        <taxon>Branchiostomatidae</taxon>
        <taxon>Branchiostoma</taxon>
    </lineage>
</organism>
<dbReference type="Pfam" id="PF00084">
    <property type="entry name" value="Sushi"/>
    <property type="match status" value="7"/>
</dbReference>
<dbReference type="SUPFAM" id="SSF57196">
    <property type="entry name" value="EGF/Laminin"/>
    <property type="match status" value="6"/>
</dbReference>
<dbReference type="SUPFAM" id="SSF57184">
    <property type="entry name" value="Growth factor receptor domain"/>
    <property type="match status" value="3"/>
</dbReference>
<dbReference type="Pfam" id="PF07645">
    <property type="entry name" value="EGF_CA"/>
    <property type="match status" value="3"/>
</dbReference>
<dbReference type="Proteomes" id="UP000001554">
    <property type="component" value="Chromosome 12"/>
</dbReference>
<reference evidence="18" key="1">
    <citation type="journal article" date="2020" name="Nat. Ecol. Evol.">
        <title>Deeply conserved synteny resolves early events in vertebrate evolution.</title>
        <authorList>
            <person name="Simakov O."/>
            <person name="Marletaz F."/>
            <person name="Yue J.X."/>
            <person name="O'Connell B."/>
            <person name="Jenkins J."/>
            <person name="Brandt A."/>
            <person name="Calef R."/>
            <person name="Tung C.H."/>
            <person name="Huang T.K."/>
            <person name="Schmutz J."/>
            <person name="Satoh N."/>
            <person name="Yu J.K."/>
            <person name="Putnam N.H."/>
            <person name="Green R.E."/>
            <person name="Rokhsar D.S."/>
        </authorList>
    </citation>
    <scope>NUCLEOTIDE SEQUENCE [LARGE SCALE GENOMIC DNA]</scope>
    <source>
        <strain evidence="18">S238N-H82</strain>
    </source>
</reference>
<feature type="domain" description="Sushi" evidence="16">
    <location>
        <begin position="1959"/>
        <end position="2016"/>
    </location>
</feature>
<dbReference type="PROSITE" id="PS00022">
    <property type="entry name" value="EGF_1"/>
    <property type="match status" value="9"/>
</dbReference>
<keyword evidence="11" id="KW-0768">Sushi</keyword>
<feature type="domain" description="EGF-like" evidence="13">
    <location>
        <begin position="1710"/>
        <end position="1750"/>
    </location>
</feature>
<comment type="subcellular location">
    <subcellularLocation>
        <location evidence="1">Secreted</location>
        <location evidence="1">Extracellular space</location>
        <location evidence="1">Extracellular matrix</location>
    </subcellularLocation>
</comment>
<dbReference type="InterPro" id="IPR035976">
    <property type="entry name" value="Sushi/SCR/CCP_sf"/>
</dbReference>
<dbReference type="Pfam" id="PF02494">
    <property type="entry name" value="HYR"/>
    <property type="match status" value="2"/>
</dbReference>
<feature type="domain" description="EGF-like" evidence="13">
    <location>
        <begin position="1250"/>
        <end position="1286"/>
    </location>
</feature>
<feature type="domain" description="EGF-like" evidence="13">
    <location>
        <begin position="1098"/>
        <end position="1134"/>
    </location>
</feature>
<dbReference type="InterPro" id="IPR049883">
    <property type="entry name" value="NOTCH1_EGF-like"/>
</dbReference>
<feature type="disulfide bond" evidence="11">
    <location>
        <begin position="1681"/>
        <end position="1708"/>
    </location>
</feature>
<feature type="domain" description="Sushi" evidence="16">
    <location>
        <begin position="398"/>
        <end position="456"/>
    </location>
</feature>
<dbReference type="Gene3D" id="2.10.50.10">
    <property type="entry name" value="Tumor Necrosis Factor Receptor, subunit A, domain 2"/>
    <property type="match status" value="3"/>
</dbReference>
<dbReference type="GO" id="GO:0005509">
    <property type="term" value="F:calcium ion binding"/>
    <property type="evidence" value="ECO:0007669"/>
    <property type="project" value="InterPro"/>
</dbReference>
<keyword evidence="4 10" id="KW-0245">EGF-like domain</keyword>
<dbReference type="SMART" id="SM00179">
    <property type="entry name" value="EGF_CA"/>
    <property type="match status" value="11"/>
</dbReference>
<dbReference type="PANTHER" id="PTHR24049">
    <property type="entry name" value="CRUMBS FAMILY MEMBER"/>
    <property type="match status" value="1"/>
</dbReference>
<feature type="disulfide bond" evidence="10">
    <location>
        <begin position="1162"/>
        <end position="1171"/>
    </location>
</feature>
<keyword evidence="6" id="KW-0677">Repeat</keyword>
<gene>
    <name evidence="19" type="primary">LOC118427698</name>
</gene>
<keyword evidence="2" id="KW-0964">Secreted</keyword>
<dbReference type="Gene3D" id="2.60.120.200">
    <property type="match status" value="1"/>
</dbReference>
<dbReference type="SMART" id="SM00327">
    <property type="entry name" value="VWA"/>
    <property type="match status" value="1"/>
</dbReference>
<protein>
    <submittedName>
        <fullName evidence="19">Sushi, von Willebrand factor type A, EGF and pentraxin domain-containing protein 1-like</fullName>
    </submittedName>
</protein>
<keyword evidence="8 10" id="KW-1015">Disulfide bond</keyword>
<dbReference type="OMA" id="DCKKYCE"/>